<dbReference type="Proteomes" id="UP000886653">
    <property type="component" value="Unassembled WGS sequence"/>
</dbReference>
<comment type="caution">
    <text evidence="2">The sequence shown here is derived from an EMBL/GenBank/DDBJ whole genome shotgun (WGS) entry which is preliminary data.</text>
</comment>
<feature type="region of interest" description="Disordered" evidence="1">
    <location>
        <begin position="221"/>
        <end position="253"/>
    </location>
</feature>
<proteinExistence type="predicted"/>
<organism evidence="2 3">
    <name type="scientific">Cronartium quercuum f. sp. fusiforme G11</name>
    <dbReference type="NCBI Taxonomy" id="708437"/>
    <lineage>
        <taxon>Eukaryota</taxon>
        <taxon>Fungi</taxon>
        <taxon>Dikarya</taxon>
        <taxon>Basidiomycota</taxon>
        <taxon>Pucciniomycotina</taxon>
        <taxon>Pucciniomycetes</taxon>
        <taxon>Pucciniales</taxon>
        <taxon>Coleosporiaceae</taxon>
        <taxon>Cronartium</taxon>
    </lineage>
</organism>
<dbReference type="OrthoDB" id="10682242at2759"/>
<name>A0A9P6TCQ0_9BASI</name>
<reference evidence="2" key="1">
    <citation type="submission" date="2013-11" db="EMBL/GenBank/DDBJ databases">
        <title>Genome sequence of the fusiform rust pathogen reveals effectors for host alternation and coevolution with pine.</title>
        <authorList>
            <consortium name="DOE Joint Genome Institute"/>
            <person name="Smith K."/>
            <person name="Pendleton A."/>
            <person name="Kubisiak T."/>
            <person name="Anderson C."/>
            <person name="Salamov A."/>
            <person name="Aerts A."/>
            <person name="Riley R."/>
            <person name="Clum A."/>
            <person name="Lindquist E."/>
            <person name="Ence D."/>
            <person name="Campbell M."/>
            <person name="Kronenberg Z."/>
            <person name="Feau N."/>
            <person name="Dhillon B."/>
            <person name="Hamelin R."/>
            <person name="Burleigh J."/>
            <person name="Smith J."/>
            <person name="Yandell M."/>
            <person name="Nelson C."/>
            <person name="Grigoriev I."/>
            <person name="Davis J."/>
        </authorList>
    </citation>
    <scope>NUCLEOTIDE SEQUENCE</scope>
    <source>
        <strain evidence="2">G11</strain>
    </source>
</reference>
<feature type="compositionally biased region" description="Basic and acidic residues" evidence="1">
    <location>
        <begin position="279"/>
        <end position="295"/>
    </location>
</feature>
<accession>A0A9P6TCQ0</accession>
<feature type="region of interest" description="Disordered" evidence="1">
    <location>
        <begin position="266"/>
        <end position="321"/>
    </location>
</feature>
<feature type="compositionally biased region" description="Basic and acidic residues" evidence="1">
    <location>
        <begin position="227"/>
        <end position="237"/>
    </location>
</feature>
<dbReference type="EMBL" id="MU167246">
    <property type="protein sequence ID" value="KAG0147547.1"/>
    <property type="molecule type" value="Genomic_DNA"/>
</dbReference>
<sequence>MSNTPTRKITDTALLPITCSFLDFSPDHDFDSSNNSFRNHNLPLLDLDKSKYIYHTTLTNQKGPESLLPHKSNNNYQTNLNRSNWSSPPHSADSLNSSFDSLRCNQNQFRVSIGHRRNRLSVDLSDLRSNYSSPPNSTTNSCFTIPETITYKSPYSSLLEPKARLQSSTNSFLNCLNGPNLRHSISSSFIHNHQHLQTLIDQNVKVDDSLIIPSLMKESSAPVKVQVSHENEDDSKNSNEIINNTNKNDSFSKSLSNLGDDSFITFSQPSTISNDNDDDQSKPGSKKDQNLKNDENEIIQSSSNTLNNGLISSSDSKISSL</sequence>
<keyword evidence="3" id="KW-1185">Reference proteome</keyword>
<protein>
    <submittedName>
        <fullName evidence="2">Uncharacterized protein</fullName>
    </submittedName>
</protein>
<evidence type="ECO:0000256" key="1">
    <source>
        <dbReference type="SAM" id="MobiDB-lite"/>
    </source>
</evidence>
<evidence type="ECO:0000313" key="3">
    <source>
        <dbReference type="Proteomes" id="UP000886653"/>
    </source>
</evidence>
<gene>
    <name evidence="2" type="ORF">CROQUDRAFT_458255</name>
</gene>
<dbReference type="AlphaFoldDB" id="A0A9P6TCQ0"/>
<feature type="compositionally biased region" description="Polar residues" evidence="1">
    <location>
        <begin position="298"/>
        <end position="310"/>
    </location>
</feature>
<evidence type="ECO:0000313" key="2">
    <source>
        <dbReference type="EMBL" id="KAG0147547.1"/>
    </source>
</evidence>
<feature type="compositionally biased region" description="Low complexity" evidence="1">
    <location>
        <begin position="238"/>
        <end position="248"/>
    </location>
</feature>
<feature type="compositionally biased region" description="Low complexity" evidence="1">
    <location>
        <begin position="311"/>
        <end position="321"/>
    </location>
</feature>